<keyword evidence="3" id="KW-0812">Transmembrane</keyword>
<dbReference type="Pfam" id="PF25301">
    <property type="entry name" value="CUT_C"/>
    <property type="match status" value="1"/>
</dbReference>
<organism evidence="5 6">
    <name type="scientific">Heterodera trifolii</name>
    <dbReference type="NCBI Taxonomy" id="157864"/>
    <lineage>
        <taxon>Eukaryota</taxon>
        <taxon>Metazoa</taxon>
        <taxon>Ecdysozoa</taxon>
        <taxon>Nematoda</taxon>
        <taxon>Chromadorea</taxon>
        <taxon>Rhabditida</taxon>
        <taxon>Tylenchina</taxon>
        <taxon>Tylenchomorpha</taxon>
        <taxon>Tylenchoidea</taxon>
        <taxon>Heteroderidae</taxon>
        <taxon>Heteroderinae</taxon>
        <taxon>Heterodera</taxon>
    </lineage>
</organism>
<protein>
    <recommendedName>
        <fullName evidence="4">ZP domain-containing protein</fullName>
    </recommendedName>
</protein>
<dbReference type="InterPro" id="IPR042235">
    <property type="entry name" value="ZP-C_dom"/>
</dbReference>
<dbReference type="Gene3D" id="2.60.40.4100">
    <property type="entry name" value="Zona pellucida, ZP-C domain"/>
    <property type="match status" value="1"/>
</dbReference>
<feature type="compositionally biased region" description="Basic and acidic residues" evidence="2">
    <location>
        <begin position="424"/>
        <end position="435"/>
    </location>
</feature>
<dbReference type="EMBL" id="JBICBT010000783">
    <property type="protein sequence ID" value="KAL3101291.1"/>
    <property type="molecule type" value="Genomic_DNA"/>
</dbReference>
<proteinExistence type="predicted"/>
<dbReference type="PANTHER" id="PTHR22907">
    <property type="entry name" value="GH04558P"/>
    <property type="match status" value="1"/>
</dbReference>
<reference evidence="5 6" key="1">
    <citation type="submission" date="2024-10" db="EMBL/GenBank/DDBJ databases">
        <authorList>
            <person name="Kim D."/>
        </authorList>
    </citation>
    <scope>NUCLEOTIDE SEQUENCE [LARGE SCALE GENOMIC DNA]</scope>
    <source>
        <strain evidence="5">BH-2024</strain>
    </source>
</reference>
<dbReference type="InterPro" id="IPR057475">
    <property type="entry name" value="CUT_C"/>
</dbReference>
<evidence type="ECO:0000259" key="4">
    <source>
        <dbReference type="PROSITE" id="PS51034"/>
    </source>
</evidence>
<dbReference type="PANTHER" id="PTHR22907:SF14">
    <property type="entry name" value="ZP DOMAIN-CONTAINING PROTEIN"/>
    <property type="match status" value="1"/>
</dbReference>
<keyword evidence="1" id="KW-0732">Signal</keyword>
<feature type="compositionally biased region" description="Basic residues" evidence="2">
    <location>
        <begin position="413"/>
        <end position="423"/>
    </location>
</feature>
<feature type="transmembrane region" description="Helical" evidence="3">
    <location>
        <begin position="482"/>
        <end position="503"/>
    </location>
</feature>
<accession>A0ABD2KEL6</accession>
<evidence type="ECO:0000256" key="3">
    <source>
        <dbReference type="SAM" id="Phobius"/>
    </source>
</evidence>
<dbReference type="SMART" id="SM00241">
    <property type="entry name" value="ZP"/>
    <property type="match status" value="1"/>
</dbReference>
<dbReference type="Proteomes" id="UP001620626">
    <property type="component" value="Unassembled WGS sequence"/>
</dbReference>
<keyword evidence="3" id="KW-1133">Transmembrane helix</keyword>
<comment type="caution">
    <text evidence="5">The sequence shown here is derived from an EMBL/GenBank/DDBJ whole genome shotgun (WGS) entry which is preliminary data.</text>
</comment>
<name>A0ABD2KEL6_9BILA</name>
<dbReference type="InterPro" id="IPR051962">
    <property type="entry name" value="Cuticlin"/>
</dbReference>
<evidence type="ECO:0000313" key="5">
    <source>
        <dbReference type="EMBL" id="KAL3101291.1"/>
    </source>
</evidence>
<dbReference type="PROSITE" id="PS51034">
    <property type="entry name" value="ZP_2"/>
    <property type="match status" value="1"/>
</dbReference>
<dbReference type="AlphaFoldDB" id="A0ABD2KEL6"/>
<evidence type="ECO:0000256" key="1">
    <source>
        <dbReference type="ARBA" id="ARBA00022729"/>
    </source>
</evidence>
<feature type="domain" description="ZP" evidence="4">
    <location>
        <begin position="135"/>
        <end position="400"/>
    </location>
</feature>
<evidence type="ECO:0000256" key="2">
    <source>
        <dbReference type="SAM" id="MobiDB-lite"/>
    </source>
</evidence>
<feature type="region of interest" description="Disordered" evidence="2">
    <location>
        <begin position="412"/>
        <end position="440"/>
    </location>
</feature>
<evidence type="ECO:0000313" key="6">
    <source>
        <dbReference type="Proteomes" id="UP001620626"/>
    </source>
</evidence>
<gene>
    <name evidence="5" type="ORF">niasHT_028047</name>
</gene>
<keyword evidence="6" id="KW-1185">Reference proteome</keyword>
<keyword evidence="3" id="KW-0472">Membrane</keyword>
<dbReference type="InterPro" id="IPR001507">
    <property type="entry name" value="ZP_dom"/>
</dbReference>
<sequence>MNVTRRELRMIGQKDEKRRIVKGWAKDRAEKRRRLTNRFGRRLLPFEMRRHFPPPPRCSCGRLCASLAAKPSSSSSYRAFIVHSRFVQHIMLYKRAPGAILLPFLLSAISLINRCFRSADASSVRPSAEMGPASLCSHESIGLLLPNPANHSATVLFAHQHFDQSICAQPFPPGAPLLRLEVPLQFLPCGVHSRRLTFPRVGLEYSLRILLHFIDGPMDVLDPIKRIFDVRCQYFPDHDQFSGRVMELSAHRSGFVVQERPLDALGGRLSQPTPSNGSQMQPECKYSIHINSEKSTAVAGRVNLGDVVFHRWRCGDEYALKVYRCFVHDGRNKRHQIINDQGCSTDPSLMPHPIYSANASRAFAASRVFRFSSSTRVFFDCLLYACLKSDPQCVRTATSQCDNENAISVDLTRKRRRKRHKKEKKDELTDEERHGKVGGSSEAQLKTAFVDFTIERTVENEEETDEQKLHKALLNSQKAVKALAILNVASLATAVLLACAFCGQRKRFFSSLSISKR</sequence>